<evidence type="ECO:0000313" key="2">
    <source>
        <dbReference type="EMBL" id="SDH38099.1"/>
    </source>
</evidence>
<dbReference type="Proteomes" id="UP000198803">
    <property type="component" value="Chromosome I"/>
</dbReference>
<name>A0ABY0P570_9BRAD</name>
<evidence type="ECO:0000256" key="1">
    <source>
        <dbReference type="SAM" id="MobiDB-lite"/>
    </source>
</evidence>
<proteinExistence type="predicted"/>
<keyword evidence="4" id="KW-1185">Reference proteome</keyword>
<evidence type="ECO:0000313" key="3">
    <source>
        <dbReference type="EMBL" id="SDK46387.1"/>
    </source>
</evidence>
<feature type="region of interest" description="Disordered" evidence="1">
    <location>
        <begin position="69"/>
        <end position="106"/>
    </location>
</feature>
<organism evidence="2 4">
    <name type="scientific">Bradyrhizobium ottawaense</name>
    <dbReference type="NCBI Taxonomy" id="931866"/>
    <lineage>
        <taxon>Bacteria</taxon>
        <taxon>Pseudomonadati</taxon>
        <taxon>Pseudomonadota</taxon>
        <taxon>Alphaproteobacteria</taxon>
        <taxon>Hyphomicrobiales</taxon>
        <taxon>Nitrobacteraceae</taxon>
        <taxon>Bradyrhizobium</taxon>
    </lineage>
</organism>
<evidence type="ECO:0000313" key="4">
    <source>
        <dbReference type="Proteomes" id="UP000198803"/>
    </source>
</evidence>
<reference evidence="2 4" key="1">
    <citation type="submission" date="2016-10" db="EMBL/GenBank/DDBJ databases">
        <authorList>
            <person name="Varghese N."/>
            <person name="Submissions S."/>
        </authorList>
    </citation>
    <scope>NUCLEOTIDE SEQUENCE [LARGE SCALE GENOMIC DNA]</scope>
    <source>
        <strain evidence="2 4">GAS524</strain>
    </source>
</reference>
<dbReference type="EMBL" id="LT629693">
    <property type="protein sequence ID" value="SDH38099.1"/>
    <property type="molecule type" value="Genomic_DNA"/>
</dbReference>
<dbReference type="RefSeq" id="WP_091976300.1">
    <property type="nucleotide sequence ID" value="NZ_LT629693.1"/>
</dbReference>
<dbReference type="EMBL" id="LT629693">
    <property type="protein sequence ID" value="SDK46387.1"/>
    <property type="molecule type" value="Genomic_DNA"/>
</dbReference>
<gene>
    <name evidence="2" type="ORF">SAMN05444163_0017</name>
    <name evidence="3" type="ORF">SAMN05444163_8176</name>
</gene>
<protein>
    <submittedName>
        <fullName evidence="2">Uncharacterized protein</fullName>
    </submittedName>
</protein>
<sequence>MTKVASAFYSTAVEHKEMRSLYHASFGIPGEPPMWVNDTDGKPKTFRDRDEAILAGFKVLVSKLNKARQSQDFQVRGERPPQKNTIKSWAAPPERGPTVDSVFGKK</sequence>
<accession>A0ABY0P570</accession>